<keyword evidence="3" id="KW-1185">Reference proteome</keyword>
<feature type="compositionally biased region" description="Low complexity" evidence="1">
    <location>
        <begin position="529"/>
        <end position="539"/>
    </location>
</feature>
<comment type="caution">
    <text evidence="2">The sequence shown here is derived from an EMBL/GenBank/DDBJ whole genome shotgun (WGS) entry which is preliminary data.</text>
</comment>
<sequence>MAPPQFRTATQTRRSARTGYPEPDDFEGLPVRQWRQEWVNAAPSLQQEMTQQGDRWAVELPYGMPRESHLLPPHTQELLRAARSGRLYKRPAPAEEDEADAEVDAVKGEKKEWEVPSDGFMVKTWKQVSRNAEAPSTSHLAKRHKNTVTLASRAVAVPLVGPTVIRATVRRIDAAGNSYEETVNLAEGKQVDGQIISTTVVPARSVTQGESLQQQATPARKRPPPPKRKAKGLGRGRKKGKLPLPMPATRSQPATAGGDSSVKPEGIGADGVKIEDTEDSANQDSEMADMSGMPSEDEDGDGGDGEGDDERDEEGGEGVNHGNGRDGQDGETPGHESVNDDARSQDMEDSEMSEIIQPSSIEEPDESHPAAPEEEEVTIHKVRLQPPSLANLATPHAAMYLSSARNEGSPLKNVMILSPTDPSPLISPSGATTSYSASSYLEVQSRTISGEPDTGDAVREAHTETAVQGVFDAAGQGQYSPPAANAAAEEQITIKAEREAIQPPEALPPTSARDATERSATPPVPAPEAPTAEPIESTAGKPSQQTPPPAQDETQSAAAAAAAPEISLQPPDSPALLPTVTTEDEDDGLNLLGSLERELDRQEGMGNASSGSDGKITPTAPVSDPAVTAAAAAAQAEVLVRDEKAVADASVPHP</sequence>
<feature type="compositionally biased region" description="Acidic residues" evidence="1">
    <location>
        <begin position="295"/>
        <end position="316"/>
    </location>
</feature>
<feature type="compositionally biased region" description="Basic residues" evidence="1">
    <location>
        <begin position="219"/>
        <end position="241"/>
    </location>
</feature>
<dbReference type="Proteomes" id="UP001304895">
    <property type="component" value="Unassembled WGS sequence"/>
</dbReference>
<name>A0AAN6ZD23_9PEZI</name>
<evidence type="ECO:0000313" key="3">
    <source>
        <dbReference type="Proteomes" id="UP001304895"/>
    </source>
</evidence>
<evidence type="ECO:0000313" key="2">
    <source>
        <dbReference type="EMBL" id="KAK4133358.1"/>
    </source>
</evidence>
<feature type="region of interest" description="Disordered" evidence="1">
    <location>
        <begin position="600"/>
        <end position="622"/>
    </location>
</feature>
<organism evidence="2 3">
    <name type="scientific">Trichocladium antarcticum</name>
    <dbReference type="NCBI Taxonomy" id="1450529"/>
    <lineage>
        <taxon>Eukaryota</taxon>
        <taxon>Fungi</taxon>
        <taxon>Dikarya</taxon>
        <taxon>Ascomycota</taxon>
        <taxon>Pezizomycotina</taxon>
        <taxon>Sordariomycetes</taxon>
        <taxon>Sordariomycetidae</taxon>
        <taxon>Sordariales</taxon>
        <taxon>Chaetomiaceae</taxon>
        <taxon>Trichocladium</taxon>
    </lineage>
</organism>
<feature type="region of interest" description="Disordered" evidence="1">
    <location>
        <begin position="205"/>
        <end position="378"/>
    </location>
</feature>
<evidence type="ECO:0000256" key="1">
    <source>
        <dbReference type="SAM" id="MobiDB-lite"/>
    </source>
</evidence>
<accession>A0AAN6ZD23</accession>
<feature type="compositionally biased region" description="Basic and acidic residues" evidence="1">
    <location>
        <begin position="323"/>
        <end position="346"/>
    </location>
</feature>
<proteinExistence type="predicted"/>
<feature type="region of interest" description="Disordered" evidence="1">
    <location>
        <begin position="1"/>
        <end position="27"/>
    </location>
</feature>
<dbReference type="EMBL" id="MU853412">
    <property type="protein sequence ID" value="KAK4133358.1"/>
    <property type="molecule type" value="Genomic_DNA"/>
</dbReference>
<protein>
    <recommendedName>
        <fullName evidence="4">Lyr family protein</fullName>
    </recommendedName>
</protein>
<evidence type="ECO:0008006" key="4">
    <source>
        <dbReference type="Google" id="ProtNLM"/>
    </source>
</evidence>
<gene>
    <name evidence="2" type="ORF">BT67DRAFT_47956</name>
</gene>
<reference evidence="2" key="1">
    <citation type="journal article" date="2023" name="Mol. Phylogenet. Evol.">
        <title>Genome-scale phylogeny and comparative genomics of the fungal order Sordariales.</title>
        <authorList>
            <person name="Hensen N."/>
            <person name="Bonometti L."/>
            <person name="Westerberg I."/>
            <person name="Brannstrom I.O."/>
            <person name="Guillou S."/>
            <person name="Cros-Aarteil S."/>
            <person name="Calhoun S."/>
            <person name="Haridas S."/>
            <person name="Kuo A."/>
            <person name="Mondo S."/>
            <person name="Pangilinan J."/>
            <person name="Riley R."/>
            <person name="LaButti K."/>
            <person name="Andreopoulos B."/>
            <person name="Lipzen A."/>
            <person name="Chen C."/>
            <person name="Yan M."/>
            <person name="Daum C."/>
            <person name="Ng V."/>
            <person name="Clum A."/>
            <person name="Steindorff A."/>
            <person name="Ohm R.A."/>
            <person name="Martin F."/>
            <person name="Silar P."/>
            <person name="Natvig D.O."/>
            <person name="Lalanne C."/>
            <person name="Gautier V."/>
            <person name="Ament-Velasquez S.L."/>
            <person name="Kruys A."/>
            <person name="Hutchinson M.I."/>
            <person name="Powell A.J."/>
            <person name="Barry K."/>
            <person name="Miller A.N."/>
            <person name="Grigoriev I.V."/>
            <person name="Debuchy R."/>
            <person name="Gladieux P."/>
            <person name="Hiltunen Thoren M."/>
            <person name="Johannesson H."/>
        </authorList>
    </citation>
    <scope>NUCLEOTIDE SEQUENCE</scope>
    <source>
        <strain evidence="2">CBS 123565</strain>
    </source>
</reference>
<reference evidence="2" key="2">
    <citation type="submission" date="2023-05" db="EMBL/GenBank/DDBJ databases">
        <authorList>
            <consortium name="Lawrence Berkeley National Laboratory"/>
            <person name="Steindorff A."/>
            <person name="Hensen N."/>
            <person name="Bonometti L."/>
            <person name="Westerberg I."/>
            <person name="Brannstrom I.O."/>
            <person name="Guillou S."/>
            <person name="Cros-Aarteil S."/>
            <person name="Calhoun S."/>
            <person name="Haridas S."/>
            <person name="Kuo A."/>
            <person name="Mondo S."/>
            <person name="Pangilinan J."/>
            <person name="Riley R."/>
            <person name="Labutti K."/>
            <person name="Andreopoulos B."/>
            <person name="Lipzen A."/>
            <person name="Chen C."/>
            <person name="Yanf M."/>
            <person name="Daum C."/>
            <person name="Ng V."/>
            <person name="Clum A."/>
            <person name="Ohm R."/>
            <person name="Martin F."/>
            <person name="Silar P."/>
            <person name="Natvig D."/>
            <person name="Lalanne C."/>
            <person name="Gautier V."/>
            <person name="Ament-Velasquez S.L."/>
            <person name="Kruys A."/>
            <person name="Hutchinson M.I."/>
            <person name="Powell A.J."/>
            <person name="Barry K."/>
            <person name="Miller A.N."/>
            <person name="Grigoriev I.V."/>
            <person name="Debuchy R."/>
            <person name="Gladieux P."/>
            <person name="Thoren M.H."/>
            <person name="Johannesson H."/>
        </authorList>
    </citation>
    <scope>NUCLEOTIDE SEQUENCE</scope>
    <source>
        <strain evidence="2">CBS 123565</strain>
    </source>
</reference>
<feature type="compositionally biased region" description="Polar residues" evidence="1">
    <location>
        <begin position="205"/>
        <end position="217"/>
    </location>
</feature>
<feature type="region of interest" description="Disordered" evidence="1">
    <location>
        <begin position="448"/>
        <end position="588"/>
    </location>
</feature>
<dbReference type="AlphaFoldDB" id="A0AAN6ZD23"/>